<protein>
    <submittedName>
        <fullName evidence="3">Uncharacterized protein</fullName>
    </submittedName>
</protein>
<evidence type="ECO:0000256" key="1">
    <source>
        <dbReference type="SAM" id="MobiDB-lite"/>
    </source>
</evidence>
<accession>A0ABX0DC09</accession>
<evidence type="ECO:0000313" key="3">
    <source>
        <dbReference type="EMBL" id="NGN84462.1"/>
    </source>
</evidence>
<feature type="transmembrane region" description="Helical" evidence="2">
    <location>
        <begin position="239"/>
        <end position="256"/>
    </location>
</feature>
<feature type="transmembrane region" description="Helical" evidence="2">
    <location>
        <begin position="190"/>
        <end position="210"/>
    </location>
</feature>
<sequence>MASSTRSGKPGESAQDPGAGHPHGGGLPGHGVPSAKAASRPSLWLSTPWVAILFITATFHFYRGVPVDGFIFLAGALALAADTAVRHRSPADNTGPSTGPSTDPGPTPPGAPHHRHSGGTRSVRLVPRWAWLAAAAAAAVLVTAVVVVAPQDSVGIPAVVGLVGSAMLLLTWPQPPHPLGRAAPRVRRAAWWWAGVVLLLCVWELGTYFIDRFAPADAAVFPPLTDLLQPLFNDDSSRWAMTGMWLVACGALVRVVRRA</sequence>
<feature type="transmembrane region" description="Helical" evidence="2">
    <location>
        <begin position="129"/>
        <end position="148"/>
    </location>
</feature>
<gene>
    <name evidence="3" type="ORF">G6N77_13480</name>
</gene>
<reference evidence="3 4" key="1">
    <citation type="submission" date="2020-02" db="EMBL/GenBank/DDBJ databases">
        <title>Genome sequence of the type strain DSM 27180 of Arthrobacter silviterrae.</title>
        <authorList>
            <person name="Gao J."/>
            <person name="Sun J."/>
        </authorList>
    </citation>
    <scope>NUCLEOTIDE SEQUENCE [LARGE SCALE GENOMIC DNA]</scope>
    <source>
        <strain evidence="3 4">DSM 27180</strain>
    </source>
</reference>
<evidence type="ECO:0000256" key="2">
    <source>
        <dbReference type="SAM" id="Phobius"/>
    </source>
</evidence>
<feature type="region of interest" description="Disordered" evidence="1">
    <location>
        <begin position="88"/>
        <end position="119"/>
    </location>
</feature>
<dbReference type="EMBL" id="JAAKZI010000024">
    <property type="protein sequence ID" value="NGN84462.1"/>
    <property type="molecule type" value="Genomic_DNA"/>
</dbReference>
<dbReference type="Proteomes" id="UP000479226">
    <property type="component" value="Unassembled WGS sequence"/>
</dbReference>
<feature type="transmembrane region" description="Helical" evidence="2">
    <location>
        <begin position="154"/>
        <end position="170"/>
    </location>
</feature>
<evidence type="ECO:0000313" key="4">
    <source>
        <dbReference type="Proteomes" id="UP000479226"/>
    </source>
</evidence>
<name>A0ABX0DC09_9MICC</name>
<feature type="region of interest" description="Disordered" evidence="1">
    <location>
        <begin position="1"/>
        <end position="37"/>
    </location>
</feature>
<keyword evidence="2" id="KW-0812">Transmembrane</keyword>
<keyword evidence="4" id="KW-1185">Reference proteome</keyword>
<keyword evidence="2" id="KW-1133">Transmembrane helix</keyword>
<dbReference type="RefSeq" id="WP_165182683.1">
    <property type="nucleotide sequence ID" value="NZ_JAAKZI010000024.1"/>
</dbReference>
<comment type="caution">
    <text evidence="3">The sequence shown here is derived from an EMBL/GenBank/DDBJ whole genome shotgun (WGS) entry which is preliminary data.</text>
</comment>
<organism evidence="3 4">
    <name type="scientific">Arthrobacter silviterrae</name>
    <dbReference type="NCBI Taxonomy" id="2026658"/>
    <lineage>
        <taxon>Bacteria</taxon>
        <taxon>Bacillati</taxon>
        <taxon>Actinomycetota</taxon>
        <taxon>Actinomycetes</taxon>
        <taxon>Micrococcales</taxon>
        <taxon>Micrococcaceae</taxon>
        <taxon>Arthrobacter</taxon>
    </lineage>
</organism>
<proteinExistence type="predicted"/>
<keyword evidence="2" id="KW-0472">Membrane</keyword>